<evidence type="ECO:0000313" key="1">
    <source>
        <dbReference type="EMBL" id="KAH9754670.1"/>
    </source>
</evidence>
<organism evidence="1 2">
    <name type="scientific">Citrus sinensis</name>
    <name type="common">Sweet orange</name>
    <name type="synonym">Citrus aurantium var. sinensis</name>
    <dbReference type="NCBI Taxonomy" id="2711"/>
    <lineage>
        <taxon>Eukaryota</taxon>
        <taxon>Viridiplantae</taxon>
        <taxon>Streptophyta</taxon>
        <taxon>Embryophyta</taxon>
        <taxon>Tracheophyta</taxon>
        <taxon>Spermatophyta</taxon>
        <taxon>Magnoliopsida</taxon>
        <taxon>eudicotyledons</taxon>
        <taxon>Gunneridae</taxon>
        <taxon>Pentapetalae</taxon>
        <taxon>rosids</taxon>
        <taxon>malvids</taxon>
        <taxon>Sapindales</taxon>
        <taxon>Rutaceae</taxon>
        <taxon>Aurantioideae</taxon>
        <taxon>Citrus</taxon>
    </lineage>
</organism>
<accession>A0ACB8KJQ2</accession>
<protein>
    <submittedName>
        <fullName evidence="1">Protein-lysine n-methyltransferase eef2kmt</fullName>
    </submittedName>
</protein>
<reference evidence="2" key="1">
    <citation type="journal article" date="2023" name="Hortic. Res.">
        <title>A chromosome-level phased genome enabling allele-level studies in sweet orange: a case study on citrus Huanglongbing tolerance.</title>
        <authorList>
            <person name="Wu B."/>
            <person name="Yu Q."/>
            <person name="Deng Z."/>
            <person name="Duan Y."/>
            <person name="Luo F."/>
            <person name="Gmitter F. Jr."/>
        </authorList>
    </citation>
    <scope>NUCLEOTIDE SEQUENCE [LARGE SCALE GENOMIC DNA]</scope>
    <source>
        <strain evidence="2">cv. Valencia</strain>
    </source>
</reference>
<name>A0ACB8KJQ2_CITSI</name>
<comment type="caution">
    <text evidence="1">The sequence shown here is derived from an EMBL/GenBank/DDBJ whole genome shotgun (WGS) entry which is preliminary data.</text>
</comment>
<keyword evidence="2" id="KW-1185">Reference proteome</keyword>
<evidence type="ECO:0000313" key="2">
    <source>
        <dbReference type="Proteomes" id="UP000829398"/>
    </source>
</evidence>
<dbReference type="EMBL" id="CM039174">
    <property type="protein sequence ID" value="KAH9754670.1"/>
    <property type="molecule type" value="Genomic_DNA"/>
</dbReference>
<gene>
    <name evidence="1" type="ORF">KPL71_015524</name>
</gene>
<proteinExistence type="predicted"/>
<dbReference type="Proteomes" id="UP000829398">
    <property type="component" value="Chromosome 5"/>
</dbReference>
<sequence length="361" mass="40527">MAPPHLRLSRHGTLRFSRFPCQSMRRWISYRESAEVGKAYAPYLRNFLKKLIVEVESIHGEVLDEIYELYADIITSLKDDQFVEKSMRVHKTITFLFPDGCIDLPSCPKSRKLMVPLQCSLNMLEGDTGCSIWPSSLLLSEFILSFPEIFSNKSCFEVGSGVGLVGICLAHVKASKVTLTDGDHLTLANMRSNLELNQLSTDTSLLESYEDPNVVQCVHLPWESASESGLSAFVPEIILGADILYDRSCFPDLVRILAILLNRRKSDSSSRKESTKGFTLDTKCNTNDLNDLTAVTSKGPVAYIATVIRNIDTFNYFLSLVEQANLSITDLTEAKMPFNLLPYMQSYDRSNMRLFTVSSKA</sequence>